<name>A0A7J7NRZ3_9MAGN</name>
<comment type="caution">
    <text evidence="1">The sequence shown here is derived from an EMBL/GenBank/DDBJ whole genome shotgun (WGS) entry which is preliminary data.</text>
</comment>
<dbReference type="OrthoDB" id="1914474at2759"/>
<protein>
    <submittedName>
        <fullName evidence="1">Uncharacterized protein</fullName>
    </submittedName>
</protein>
<evidence type="ECO:0000313" key="2">
    <source>
        <dbReference type="Proteomes" id="UP000541444"/>
    </source>
</evidence>
<dbReference type="InterPro" id="IPR053346">
    <property type="entry name" value="Fra_a_1-associated"/>
</dbReference>
<reference evidence="1 2" key="1">
    <citation type="journal article" date="2020" name="IScience">
        <title>Genome Sequencing of the Endangered Kingdonia uniflora (Circaeasteraceae, Ranunculales) Reveals Potential Mechanisms of Evolutionary Specialization.</title>
        <authorList>
            <person name="Sun Y."/>
            <person name="Deng T."/>
            <person name="Zhang A."/>
            <person name="Moore M.J."/>
            <person name="Landis J.B."/>
            <person name="Lin N."/>
            <person name="Zhang H."/>
            <person name="Zhang X."/>
            <person name="Huang J."/>
            <person name="Zhang X."/>
            <person name="Sun H."/>
            <person name="Wang H."/>
        </authorList>
    </citation>
    <scope>NUCLEOTIDE SEQUENCE [LARGE SCALE GENOMIC DNA]</scope>
    <source>
        <strain evidence="1">TB1705</strain>
        <tissue evidence="1">Leaf</tissue>
    </source>
</reference>
<dbReference type="AlphaFoldDB" id="A0A7J7NRZ3"/>
<dbReference type="Proteomes" id="UP000541444">
    <property type="component" value="Unassembled WGS sequence"/>
</dbReference>
<accession>A0A7J7NRZ3</accession>
<sequence>MKASLVYSNQYLDQAEDQEYTTLKLHLKASGEISMKYWLCIGYLGHWYDDDLEVSRPVEVVKSNTEYTEEDITGKTGRSLNYSRSFDFSGPPSGFESVLESNMDFFEKVGGLGRVFYKAEEVMKDFFQVFDTPRVPEKEPPSVPFIREVPIQGQLETEAARKQMNCDDSAYSDFSGQVRDV</sequence>
<organism evidence="1 2">
    <name type="scientific">Kingdonia uniflora</name>
    <dbReference type="NCBI Taxonomy" id="39325"/>
    <lineage>
        <taxon>Eukaryota</taxon>
        <taxon>Viridiplantae</taxon>
        <taxon>Streptophyta</taxon>
        <taxon>Embryophyta</taxon>
        <taxon>Tracheophyta</taxon>
        <taxon>Spermatophyta</taxon>
        <taxon>Magnoliopsida</taxon>
        <taxon>Ranunculales</taxon>
        <taxon>Circaeasteraceae</taxon>
        <taxon>Kingdonia</taxon>
    </lineage>
</organism>
<dbReference type="PANTHER" id="PTHR35722">
    <property type="entry name" value="MAL D 1-ASSOCIATED PROTEIN"/>
    <property type="match status" value="1"/>
</dbReference>
<evidence type="ECO:0000313" key="1">
    <source>
        <dbReference type="EMBL" id="KAF6169961.1"/>
    </source>
</evidence>
<keyword evidence="2" id="KW-1185">Reference proteome</keyword>
<dbReference type="PANTHER" id="PTHR35722:SF1">
    <property type="entry name" value="MAL D 1-ASSOCIATED PROTEIN"/>
    <property type="match status" value="1"/>
</dbReference>
<gene>
    <name evidence="1" type="ORF">GIB67_034353</name>
</gene>
<proteinExistence type="predicted"/>
<dbReference type="EMBL" id="JACGCM010000622">
    <property type="protein sequence ID" value="KAF6169961.1"/>
    <property type="molecule type" value="Genomic_DNA"/>
</dbReference>